<organism evidence="1">
    <name type="scientific">Klebsiella phage vB_Kpn16-P2</name>
    <dbReference type="NCBI Taxonomy" id="3230846"/>
    <lineage>
        <taxon>Viruses</taxon>
    </lineage>
</organism>
<dbReference type="Pfam" id="PF23945">
    <property type="entry name" value="DUF7279"/>
    <property type="match status" value="1"/>
</dbReference>
<evidence type="ECO:0000313" key="1">
    <source>
        <dbReference type="EMBL" id="XCG96132.1"/>
    </source>
</evidence>
<reference evidence="1" key="1">
    <citation type="submission" date="2024-05" db="EMBL/GenBank/DDBJ databases">
        <authorList>
            <person name="Ferriol-Gonzalez C."/>
            <person name="Concha-Eloko R."/>
            <person name="Bernabeu-Gimeno M."/>
            <person name="Fernandez-Cuenca F."/>
            <person name="Canada-Garcia J.E."/>
            <person name="Garcia-Cobos S."/>
            <person name="Sanjuan R."/>
            <person name="Domingo-Calap P."/>
        </authorList>
    </citation>
    <scope>NUCLEOTIDE SEQUENCE</scope>
</reference>
<protein>
    <submittedName>
        <fullName evidence="1">Uncharacterized protein</fullName>
    </submittedName>
</protein>
<proteinExistence type="predicted"/>
<sequence length="100" mass="11947">MRTLCNRFNPQKLITMTSLYGSSMSFAKRWQVSVSDDRGRCYDHYFVAKPTRKQIRKLHKVRKHYHPRKCYECGKRIKLGDEFSWDDLNYAHTNCIGAKK</sequence>
<accession>A0AAU8ECD4</accession>
<name>A0AAU8ECD4_9VIRU</name>
<gene>
    <name evidence="1" type="ORF">vBKpn16P2_17</name>
</gene>
<dbReference type="EMBL" id="PP848842">
    <property type="protein sequence ID" value="XCG96132.1"/>
    <property type="molecule type" value="Genomic_DNA"/>
</dbReference>
<dbReference type="InterPro" id="IPR055703">
    <property type="entry name" value="DUF7279"/>
</dbReference>